<dbReference type="PANTHER" id="PTHR30514">
    <property type="entry name" value="GLUCOKINASE"/>
    <property type="match status" value="1"/>
</dbReference>
<feature type="domain" description="HTH rpiR-type" evidence="4">
    <location>
        <begin position="1"/>
        <end position="77"/>
    </location>
</feature>
<dbReference type="Pfam" id="PF01418">
    <property type="entry name" value="HTH_6"/>
    <property type="match status" value="1"/>
</dbReference>
<dbReference type="Gene3D" id="3.40.50.10490">
    <property type="entry name" value="Glucose-6-phosphate isomerase like protein, domain 1"/>
    <property type="match status" value="1"/>
</dbReference>
<dbReference type="RefSeq" id="WP_101874240.1">
    <property type="nucleotide sequence ID" value="NZ_CP016491.1"/>
</dbReference>
<dbReference type="GO" id="GO:1901135">
    <property type="term" value="P:carbohydrate derivative metabolic process"/>
    <property type="evidence" value="ECO:0007669"/>
    <property type="project" value="InterPro"/>
</dbReference>
<reference evidence="7 8" key="1">
    <citation type="submission" date="2018-10" db="EMBL/GenBank/DDBJ databases">
        <title>Genome sequences of five Lactobacillus pentosus strains isolated from brines of traditionally fermented spanish-style green table olives and differences between them.</title>
        <authorList>
            <person name="Jimenez Diaz R."/>
        </authorList>
    </citation>
    <scope>NUCLEOTIDE SEQUENCE [LARGE SCALE GENOMIC DNA]</scope>
    <source>
        <strain evidence="7 8">IG10</strain>
    </source>
</reference>
<dbReference type="KEGG" id="lpg:BB562_16025"/>
<evidence type="ECO:0000256" key="1">
    <source>
        <dbReference type="ARBA" id="ARBA00023015"/>
    </source>
</evidence>
<dbReference type="GO" id="GO:0097367">
    <property type="term" value="F:carbohydrate derivative binding"/>
    <property type="evidence" value="ECO:0007669"/>
    <property type="project" value="InterPro"/>
</dbReference>
<dbReference type="CDD" id="cd05013">
    <property type="entry name" value="SIS_RpiR"/>
    <property type="match status" value="1"/>
</dbReference>
<dbReference type="Proteomes" id="UP000276249">
    <property type="component" value="Unassembled WGS sequence"/>
</dbReference>
<comment type="caution">
    <text evidence="6">The sequence shown here is derived from an EMBL/GenBank/DDBJ whole genome shotgun (WGS) entry which is preliminary data.</text>
</comment>
<evidence type="ECO:0000313" key="9">
    <source>
        <dbReference type="Proteomes" id="UP001267003"/>
    </source>
</evidence>
<evidence type="ECO:0000256" key="3">
    <source>
        <dbReference type="ARBA" id="ARBA00023163"/>
    </source>
</evidence>
<dbReference type="InterPro" id="IPR046348">
    <property type="entry name" value="SIS_dom_sf"/>
</dbReference>
<sequence>MNLETLENEHFSELNETDKEIIQFINRNRAMVRESSLAAVATKSLFSKSSIFRVCQKLGLTGFSQLKYLLQEEANQVQDVNIDFVSQTVKSVLWMSNQFKSTKLDDIYKILNDANNVFIYSTGWEQQIVAQQLQRNLYLAGKMAFSFPSAVDEMSLQRTHIDANDALIVISYSGMNETVLKMVQNFNLQGVKTIAFTSFRQNRLSQIASYNLYYDTVAKNVQYQNRKEQFFSDLHVLIDLFTMGLINYISKTDSELED</sequence>
<dbReference type="InterPro" id="IPR001347">
    <property type="entry name" value="SIS_dom"/>
</dbReference>
<dbReference type="Pfam" id="PF01380">
    <property type="entry name" value="SIS"/>
    <property type="match status" value="1"/>
</dbReference>
<gene>
    <name evidence="7" type="ORF">D6U18_02330</name>
    <name evidence="6" type="ORF">RI536_07035</name>
</gene>
<dbReference type="GO" id="GO:0003700">
    <property type="term" value="F:DNA-binding transcription factor activity"/>
    <property type="evidence" value="ECO:0007669"/>
    <property type="project" value="InterPro"/>
</dbReference>
<dbReference type="Gene3D" id="1.10.10.10">
    <property type="entry name" value="Winged helix-like DNA-binding domain superfamily/Winged helix DNA-binding domain"/>
    <property type="match status" value="1"/>
</dbReference>
<dbReference type="SUPFAM" id="SSF53697">
    <property type="entry name" value="SIS domain"/>
    <property type="match status" value="1"/>
</dbReference>
<feature type="domain" description="SIS" evidence="5">
    <location>
        <begin position="107"/>
        <end position="251"/>
    </location>
</feature>
<dbReference type="PANTHER" id="PTHR30514:SF1">
    <property type="entry name" value="HTH-TYPE TRANSCRIPTIONAL REGULATOR HEXR-RELATED"/>
    <property type="match status" value="1"/>
</dbReference>
<evidence type="ECO:0000313" key="8">
    <source>
        <dbReference type="Proteomes" id="UP000276249"/>
    </source>
</evidence>
<evidence type="ECO:0000259" key="5">
    <source>
        <dbReference type="PROSITE" id="PS51464"/>
    </source>
</evidence>
<keyword evidence="2" id="KW-0238">DNA-binding</keyword>
<keyword evidence="3" id="KW-0804">Transcription</keyword>
<dbReference type="PROSITE" id="PS51071">
    <property type="entry name" value="HTH_RPIR"/>
    <property type="match status" value="1"/>
</dbReference>
<dbReference type="PROSITE" id="PS51464">
    <property type="entry name" value="SIS"/>
    <property type="match status" value="1"/>
</dbReference>
<dbReference type="Proteomes" id="UP001267003">
    <property type="component" value="Unassembled WGS sequence"/>
</dbReference>
<proteinExistence type="predicted"/>
<reference evidence="6" key="2">
    <citation type="submission" date="2023-08" db="EMBL/GenBank/DDBJ databases">
        <authorList>
            <person name="Page C.A."/>
            <person name="Perez-Diaz I.M."/>
        </authorList>
    </citation>
    <scope>NUCLEOTIDE SEQUENCE</scope>
    <source>
        <strain evidence="6">7.8.46</strain>
    </source>
</reference>
<keyword evidence="1" id="KW-0805">Transcription regulation</keyword>
<evidence type="ECO:0000256" key="2">
    <source>
        <dbReference type="ARBA" id="ARBA00023125"/>
    </source>
</evidence>
<evidence type="ECO:0000313" key="6">
    <source>
        <dbReference type="EMBL" id="MDT6989859.1"/>
    </source>
</evidence>
<protein>
    <submittedName>
        <fullName evidence="6">MurR/RpiR family transcriptional regulator</fullName>
    </submittedName>
</protein>
<organism evidence="6 9">
    <name type="scientific">Lactiplantibacillus pentosus</name>
    <name type="common">Lactobacillus pentosus</name>
    <dbReference type="NCBI Taxonomy" id="1589"/>
    <lineage>
        <taxon>Bacteria</taxon>
        <taxon>Bacillati</taxon>
        <taxon>Bacillota</taxon>
        <taxon>Bacilli</taxon>
        <taxon>Lactobacillales</taxon>
        <taxon>Lactobacillaceae</taxon>
        <taxon>Lactiplantibacillus</taxon>
    </lineage>
</organism>
<dbReference type="EMBL" id="RDCJ01000027">
    <property type="protein sequence ID" value="RMW51188.1"/>
    <property type="molecule type" value="Genomic_DNA"/>
</dbReference>
<accession>A0A2K9I8F8</accession>
<dbReference type="AlphaFoldDB" id="A0A2K9I8F8"/>
<dbReference type="GO" id="GO:0003677">
    <property type="term" value="F:DNA binding"/>
    <property type="evidence" value="ECO:0007669"/>
    <property type="project" value="UniProtKB-KW"/>
</dbReference>
<evidence type="ECO:0000313" key="7">
    <source>
        <dbReference type="EMBL" id="RMW51188.1"/>
    </source>
</evidence>
<name>A0A2K9I8F8_LACPE</name>
<evidence type="ECO:0000259" key="4">
    <source>
        <dbReference type="PROSITE" id="PS51071"/>
    </source>
</evidence>
<dbReference type="SUPFAM" id="SSF46689">
    <property type="entry name" value="Homeodomain-like"/>
    <property type="match status" value="1"/>
</dbReference>
<dbReference type="InterPro" id="IPR047640">
    <property type="entry name" value="RpiR-like"/>
</dbReference>
<dbReference type="InterPro" id="IPR035472">
    <property type="entry name" value="RpiR-like_SIS"/>
</dbReference>
<dbReference type="InterPro" id="IPR009057">
    <property type="entry name" value="Homeodomain-like_sf"/>
</dbReference>
<dbReference type="InterPro" id="IPR000281">
    <property type="entry name" value="HTH_RpiR"/>
</dbReference>
<dbReference type="InterPro" id="IPR036388">
    <property type="entry name" value="WH-like_DNA-bd_sf"/>
</dbReference>
<dbReference type="EMBL" id="JAVLAQ010000001">
    <property type="protein sequence ID" value="MDT6989859.1"/>
    <property type="molecule type" value="Genomic_DNA"/>
</dbReference>